<evidence type="ECO:0000313" key="2">
    <source>
        <dbReference type="Proteomes" id="UP000176050"/>
    </source>
</evidence>
<accession>A0A1D8PB20</accession>
<dbReference type="OrthoDB" id="6157812at2"/>
<evidence type="ECO:0000313" key="1">
    <source>
        <dbReference type="EMBL" id="AOW21747.1"/>
    </source>
</evidence>
<proteinExistence type="predicted"/>
<name>A0A1D8PB20_9FLAO</name>
<keyword evidence="2" id="KW-1185">Reference proteome</keyword>
<evidence type="ECO:0008006" key="3">
    <source>
        <dbReference type="Google" id="ProtNLM"/>
    </source>
</evidence>
<dbReference type="RefSeq" id="WP_070237907.1">
    <property type="nucleotide sequence ID" value="NZ_CP017478.1"/>
</dbReference>
<dbReference type="KEGG" id="lul:LPB138_14135"/>
<organism evidence="1 2">
    <name type="scientific">Urechidicola croceus</name>
    <dbReference type="NCBI Taxonomy" id="1850246"/>
    <lineage>
        <taxon>Bacteria</taxon>
        <taxon>Pseudomonadati</taxon>
        <taxon>Bacteroidota</taxon>
        <taxon>Flavobacteriia</taxon>
        <taxon>Flavobacteriales</taxon>
        <taxon>Flavobacteriaceae</taxon>
        <taxon>Urechidicola</taxon>
    </lineage>
</organism>
<dbReference type="InterPro" id="IPR007715">
    <property type="entry name" value="Coq4"/>
</dbReference>
<dbReference type="EMBL" id="CP017478">
    <property type="protein sequence ID" value="AOW21747.1"/>
    <property type="molecule type" value="Genomic_DNA"/>
</dbReference>
<sequence length="177" mass="20971">MNLDKFILLNKRKKIVEWLFYTSEKIYTKYFKKNAPWGITKKDLLQLPENSFGNSLGKFLEKHNFDLIPKVERHDAYHIITGFGTNAEDEIALQYLCFGNGKRSKYLFAVIIIGTIIIPDYFKYYIKSYIIGTEVNTFHNFNYKKLLLQPTEHLKSALFTDETRLKLNQLHYENTKK</sequence>
<reference evidence="1 2" key="1">
    <citation type="submission" date="2016-10" db="EMBL/GenBank/DDBJ databases">
        <title>Lutibacter sp. LPB0138, isolated from marine gastropod.</title>
        <authorList>
            <person name="Kim E."/>
            <person name="Yi H."/>
        </authorList>
    </citation>
    <scope>NUCLEOTIDE SEQUENCE [LARGE SCALE GENOMIC DNA]</scope>
    <source>
        <strain evidence="1 2">LPB0138</strain>
    </source>
</reference>
<protein>
    <recommendedName>
        <fullName evidence="3">Coenzyme Q (Ubiquinone) biosynthesis protein Coq4</fullName>
    </recommendedName>
</protein>
<dbReference type="STRING" id="1850246.LPB138_14135"/>
<dbReference type="GO" id="GO:0006744">
    <property type="term" value="P:ubiquinone biosynthetic process"/>
    <property type="evidence" value="ECO:0007669"/>
    <property type="project" value="InterPro"/>
</dbReference>
<gene>
    <name evidence="1" type="ORF">LPB138_14135</name>
</gene>
<dbReference type="AlphaFoldDB" id="A0A1D8PB20"/>
<dbReference type="Pfam" id="PF05019">
    <property type="entry name" value="Coq4"/>
    <property type="match status" value="1"/>
</dbReference>
<dbReference type="Proteomes" id="UP000176050">
    <property type="component" value="Chromosome"/>
</dbReference>